<evidence type="ECO:0000313" key="3">
    <source>
        <dbReference type="Proteomes" id="UP001214441"/>
    </source>
</evidence>
<gene>
    <name evidence="2" type="ORF">NMN56_020905</name>
</gene>
<comment type="caution">
    <text evidence="2">The sequence shown here is derived from an EMBL/GenBank/DDBJ whole genome shotgun (WGS) entry which is preliminary data.</text>
</comment>
<keyword evidence="1" id="KW-0472">Membrane</keyword>
<sequence length="93" mass="9264">MLLSGILSALVVGAVIGTLGRLVVPGRQHIGILVTFLIGLTAALLGAALARGIGITTTTASGWAQIAVQTALAGLGIAAADRIRTRVGPTTHE</sequence>
<keyword evidence="1" id="KW-1133">Transmembrane helix</keyword>
<proteinExistence type="predicted"/>
<evidence type="ECO:0000313" key="2">
    <source>
        <dbReference type="EMBL" id="MDJ1134379.1"/>
    </source>
</evidence>
<feature type="transmembrane region" description="Helical" evidence="1">
    <location>
        <begin position="6"/>
        <end position="24"/>
    </location>
</feature>
<organism evidence="2 3">
    <name type="scientific">Streptomyces iconiensis</name>
    <dbReference type="NCBI Taxonomy" id="1384038"/>
    <lineage>
        <taxon>Bacteria</taxon>
        <taxon>Bacillati</taxon>
        <taxon>Actinomycetota</taxon>
        <taxon>Actinomycetes</taxon>
        <taxon>Kitasatosporales</taxon>
        <taxon>Streptomycetaceae</taxon>
        <taxon>Streptomyces</taxon>
    </lineage>
</organism>
<accession>A0ABT7A009</accession>
<evidence type="ECO:0000256" key="1">
    <source>
        <dbReference type="SAM" id="Phobius"/>
    </source>
</evidence>
<dbReference type="RefSeq" id="WP_274046535.1">
    <property type="nucleotide sequence ID" value="NZ_JANCPR020000020.1"/>
</dbReference>
<reference evidence="2 3" key="1">
    <citation type="submission" date="2023-05" db="EMBL/GenBank/DDBJ databases">
        <title>Streptantibioticus silvisoli sp. nov., acidotolerant actinomycetes 1 from pine litter.</title>
        <authorList>
            <person name="Swiecimska M."/>
            <person name="Golinska P."/>
            <person name="Sangal V."/>
            <person name="Wachnowicz B."/>
            <person name="Goodfellow M."/>
        </authorList>
    </citation>
    <scope>NUCLEOTIDE SEQUENCE [LARGE SCALE GENOMIC DNA]</scope>
    <source>
        <strain evidence="2 3">DSM 42109</strain>
    </source>
</reference>
<feature type="transmembrane region" description="Helical" evidence="1">
    <location>
        <begin position="31"/>
        <end position="50"/>
    </location>
</feature>
<feature type="transmembrane region" description="Helical" evidence="1">
    <location>
        <begin position="62"/>
        <end position="80"/>
    </location>
</feature>
<protein>
    <submittedName>
        <fullName evidence="2">GlsB/YeaQ/YmgE family stress response membrane protein</fullName>
    </submittedName>
</protein>
<name>A0ABT7A009_9ACTN</name>
<dbReference type="Proteomes" id="UP001214441">
    <property type="component" value="Unassembled WGS sequence"/>
</dbReference>
<dbReference type="EMBL" id="JANCPR020000020">
    <property type="protein sequence ID" value="MDJ1134379.1"/>
    <property type="molecule type" value="Genomic_DNA"/>
</dbReference>
<keyword evidence="3" id="KW-1185">Reference proteome</keyword>
<keyword evidence="1" id="KW-0812">Transmembrane</keyword>